<evidence type="ECO:0000313" key="2">
    <source>
        <dbReference type="EMBL" id="GMN55227.1"/>
    </source>
</evidence>
<dbReference type="AlphaFoldDB" id="A0AA88DGT9"/>
<organism evidence="2 3">
    <name type="scientific">Ficus carica</name>
    <name type="common">Common fig</name>
    <dbReference type="NCBI Taxonomy" id="3494"/>
    <lineage>
        <taxon>Eukaryota</taxon>
        <taxon>Viridiplantae</taxon>
        <taxon>Streptophyta</taxon>
        <taxon>Embryophyta</taxon>
        <taxon>Tracheophyta</taxon>
        <taxon>Spermatophyta</taxon>
        <taxon>Magnoliopsida</taxon>
        <taxon>eudicotyledons</taxon>
        <taxon>Gunneridae</taxon>
        <taxon>Pentapetalae</taxon>
        <taxon>rosids</taxon>
        <taxon>fabids</taxon>
        <taxon>Rosales</taxon>
        <taxon>Moraceae</taxon>
        <taxon>Ficeae</taxon>
        <taxon>Ficus</taxon>
    </lineage>
</organism>
<name>A0AA88DGT9_FICCA</name>
<gene>
    <name evidence="2" type="ORF">TIFTF001_024349</name>
</gene>
<feature type="compositionally biased region" description="Basic and acidic residues" evidence="1">
    <location>
        <begin position="117"/>
        <end position="138"/>
    </location>
</feature>
<feature type="region of interest" description="Disordered" evidence="1">
    <location>
        <begin position="84"/>
        <end position="138"/>
    </location>
</feature>
<reference evidence="2" key="1">
    <citation type="submission" date="2023-07" db="EMBL/GenBank/DDBJ databases">
        <title>draft genome sequence of fig (Ficus carica).</title>
        <authorList>
            <person name="Takahashi T."/>
            <person name="Nishimura K."/>
        </authorList>
    </citation>
    <scope>NUCLEOTIDE SEQUENCE</scope>
</reference>
<protein>
    <submittedName>
        <fullName evidence="2">Uncharacterized protein</fullName>
    </submittedName>
</protein>
<sequence length="138" mass="16277">MRKQEKRREEKRREENTRTWVRFWARRKVSAMRLRRRGIYEINNGNARARGLQNDGGFLVGVEDDVVADSQCPMWPFVLSSVFSGAAIPRPPPDNTTDLINPKGLERERPTKRKYQRARETERDEREDGRDARHQPDS</sequence>
<proteinExistence type="predicted"/>
<evidence type="ECO:0000313" key="3">
    <source>
        <dbReference type="Proteomes" id="UP001187192"/>
    </source>
</evidence>
<comment type="caution">
    <text evidence="2">The sequence shown here is derived from an EMBL/GenBank/DDBJ whole genome shotgun (WGS) entry which is preliminary data.</text>
</comment>
<keyword evidence="3" id="KW-1185">Reference proteome</keyword>
<dbReference type="EMBL" id="BTGU01000056">
    <property type="protein sequence ID" value="GMN55227.1"/>
    <property type="molecule type" value="Genomic_DNA"/>
</dbReference>
<dbReference type="Proteomes" id="UP001187192">
    <property type="component" value="Unassembled WGS sequence"/>
</dbReference>
<evidence type="ECO:0000256" key="1">
    <source>
        <dbReference type="SAM" id="MobiDB-lite"/>
    </source>
</evidence>
<accession>A0AA88DGT9</accession>